<sequence length="531" mass="59901">MEIAHKQFLQANLPTASFLFPGSKSYEKAIFIGNLLYRFKTPTTVIQAVTEEDVAKTLSYAKKNNIKLTVISGGHSYAGYCLNDGGIVLDISSMNKVSIDRTNMTASIQGGAVWQDAYNSLLEEENRNLMIIGGQCPTVGVSAFLLGAGLSPFSRSYGLGIDNVLEMTIITVNKDGEAEKVTVTHEDVDPDKCDLFWAIRGGGGGNFGVTTHIKVKLHELRDRGGHVVCGDLTWNLSDPEQEKSFKEMMQVWNETTWPKEVCADAVWRYNSSNQLLGQMTIIYNGKMGQCLKDLAPLFNFDPDNSLKVMHWTDWQVIDATFDVFSKVYHHHGSFIFAEGGITSTVVDIIMQLMKEAKELEKKNSVSGCHILWDHIGCATTEIKSEDTAFPWRDGVYVATIKASWVDPSMHETMFKFVSRAKKLLYPYSIQGKAAYINYIDSTVKNWQEAYYADNYSRLQKVKSRWDPTNFFRFKQSIEPIGHERTHYDDSPPWEKYALPTPQLLGNPKTRDQVYTTGARIRQSIFMANKQN</sequence>
<evidence type="ECO:0000313" key="7">
    <source>
        <dbReference type="EMBL" id="CAG8580338.1"/>
    </source>
</evidence>
<dbReference type="Gene3D" id="3.40.462.20">
    <property type="match status" value="1"/>
</dbReference>
<accession>A0A9N9G466</accession>
<dbReference type="SUPFAM" id="SSF56176">
    <property type="entry name" value="FAD-binding/transporter-associated domain-like"/>
    <property type="match status" value="1"/>
</dbReference>
<dbReference type="InterPro" id="IPR006093">
    <property type="entry name" value="Oxy_OxRdtase_FAD_BS"/>
</dbReference>
<dbReference type="Pfam" id="PF01565">
    <property type="entry name" value="FAD_binding_4"/>
    <property type="match status" value="1"/>
</dbReference>
<evidence type="ECO:0000259" key="6">
    <source>
        <dbReference type="PROSITE" id="PS51387"/>
    </source>
</evidence>
<dbReference type="InterPro" id="IPR050416">
    <property type="entry name" value="FAD-linked_Oxidoreductase"/>
</dbReference>
<evidence type="ECO:0000256" key="3">
    <source>
        <dbReference type="ARBA" id="ARBA00022630"/>
    </source>
</evidence>
<evidence type="ECO:0000256" key="4">
    <source>
        <dbReference type="ARBA" id="ARBA00022827"/>
    </source>
</evidence>
<feature type="domain" description="FAD-binding PCMH-type" evidence="6">
    <location>
        <begin position="38"/>
        <end position="220"/>
    </location>
</feature>
<dbReference type="Proteomes" id="UP000789572">
    <property type="component" value="Unassembled WGS sequence"/>
</dbReference>
<reference evidence="7" key="1">
    <citation type="submission" date="2021-06" db="EMBL/GenBank/DDBJ databases">
        <authorList>
            <person name="Kallberg Y."/>
            <person name="Tangrot J."/>
            <person name="Rosling A."/>
        </authorList>
    </citation>
    <scope>NUCLEOTIDE SEQUENCE</scope>
    <source>
        <strain evidence="7">IA702</strain>
    </source>
</reference>
<dbReference type="OrthoDB" id="415825at2759"/>
<dbReference type="AlphaFoldDB" id="A0A9N9G466"/>
<keyword evidence="4" id="KW-0274">FAD</keyword>
<dbReference type="Gene3D" id="3.30.465.10">
    <property type="match status" value="1"/>
</dbReference>
<dbReference type="PANTHER" id="PTHR42973:SF39">
    <property type="entry name" value="FAD-BINDING PCMH-TYPE DOMAIN-CONTAINING PROTEIN"/>
    <property type="match status" value="1"/>
</dbReference>
<proteinExistence type="inferred from homology"/>
<comment type="caution">
    <text evidence="7">The sequence shown here is derived from an EMBL/GenBank/DDBJ whole genome shotgun (WGS) entry which is preliminary data.</text>
</comment>
<evidence type="ECO:0000313" key="8">
    <source>
        <dbReference type="Proteomes" id="UP000789572"/>
    </source>
</evidence>
<keyword evidence="8" id="KW-1185">Reference proteome</keyword>
<dbReference type="InterPro" id="IPR006094">
    <property type="entry name" value="Oxid_FAD_bind_N"/>
</dbReference>
<dbReference type="GO" id="GO:0016491">
    <property type="term" value="F:oxidoreductase activity"/>
    <property type="evidence" value="ECO:0007669"/>
    <property type="project" value="UniProtKB-KW"/>
</dbReference>
<comment type="cofactor">
    <cofactor evidence="1">
        <name>FAD</name>
        <dbReference type="ChEBI" id="CHEBI:57692"/>
    </cofactor>
</comment>
<organism evidence="7 8">
    <name type="scientific">Paraglomus occultum</name>
    <dbReference type="NCBI Taxonomy" id="144539"/>
    <lineage>
        <taxon>Eukaryota</taxon>
        <taxon>Fungi</taxon>
        <taxon>Fungi incertae sedis</taxon>
        <taxon>Mucoromycota</taxon>
        <taxon>Glomeromycotina</taxon>
        <taxon>Glomeromycetes</taxon>
        <taxon>Paraglomerales</taxon>
        <taxon>Paraglomeraceae</taxon>
        <taxon>Paraglomus</taxon>
    </lineage>
</organism>
<comment type="similarity">
    <text evidence="2">Belongs to the oxygen-dependent FAD-linked oxidoreductase family.</text>
</comment>
<protein>
    <submittedName>
        <fullName evidence="7">7006_t:CDS:1</fullName>
    </submittedName>
</protein>
<dbReference type="PANTHER" id="PTHR42973">
    <property type="entry name" value="BINDING OXIDOREDUCTASE, PUTATIVE (AFU_ORTHOLOGUE AFUA_1G17690)-RELATED"/>
    <property type="match status" value="1"/>
</dbReference>
<dbReference type="Pfam" id="PF08031">
    <property type="entry name" value="BBE"/>
    <property type="match status" value="1"/>
</dbReference>
<keyword evidence="5" id="KW-0560">Oxidoreductase</keyword>
<dbReference type="PROSITE" id="PS00862">
    <property type="entry name" value="OX2_COVAL_FAD"/>
    <property type="match status" value="1"/>
</dbReference>
<dbReference type="InterPro" id="IPR036318">
    <property type="entry name" value="FAD-bd_PCMH-like_sf"/>
</dbReference>
<dbReference type="InterPro" id="IPR016169">
    <property type="entry name" value="FAD-bd_PCMH_sub2"/>
</dbReference>
<dbReference type="EMBL" id="CAJVPJ010001191">
    <property type="protein sequence ID" value="CAG8580338.1"/>
    <property type="molecule type" value="Genomic_DNA"/>
</dbReference>
<evidence type="ECO:0000256" key="5">
    <source>
        <dbReference type="ARBA" id="ARBA00023002"/>
    </source>
</evidence>
<dbReference type="Gene3D" id="3.30.43.10">
    <property type="entry name" value="Uridine Diphospho-n-acetylenolpyruvylglucosamine Reductase, domain 2"/>
    <property type="match status" value="1"/>
</dbReference>
<gene>
    <name evidence="7" type="ORF">POCULU_LOCUS6457</name>
</gene>
<evidence type="ECO:0000256" key="2">
    <source>
        <dbReference type="ARBA" id="ARBA00005466"/>
    </source>
</evidence>
<evidence type="ECO:0000256" key="1">
    <source>
        <dbReference type="ARBA" id="ARBA00001974"/>
    </source>
</evidence>
<dbReference type="InterPro" id="IPR016167">
    <property type="entry name" value="FAD-bd_PCMH_sub1"/>
</dbReference>
<dbReference type="PROSITE" id="PS51387">
    <property type="entry name" value="FAD_PCMH"/>
    <property type="match status" value="1"/>
</dbReference>
<dbReference type="GO" id="GO:0071949">
    <property type="term" value="F:FAD binding"/>
    <property type="evidence" value="ECO:0007669"/>
    <property type="project" value="InterPro"/>
</dbReference>
<dbReference type="InterPro" id="IPR012951">
    <property type="entry name" value="BBE"/>
</dbReference>
<name>A0A9N9G466_9GLOM</name>
<keyword evidence="3" id="KW-0285">Flavoprotein</keyword>
<dbReference type="InterPro" id="IPR016166">
    <property type="entry name" value="FAD-bd_PCMH"/>
</dbReference>